<keyword evidence="2" id="KW-0812">Transmembrane</keyword>
<keyword evidence="2" id="KW-1133">Transmembrane helix</keyword>
<dbReference type="EMBL" id="CP015840">
    <property type="protein sequence ID" value="ANG66547.1"/>
    <property type="molecule type" value="Genomic_DNA"/>
</dbReference>
<feature type="region of interest" description="Disordered" evidence="1">
    <location>
        <begin position="1"/>
        <end position="20"/>
    </location>
</feature>
<dbReference type="AlphaFoldDB" id="A0A173E044"/>
<feature type="transmembrane region" description="Helical" evidence="2">
    <location>
        <begin position="56"/>
        <end position="76"/>
    </location>
</feature>
<reference evidence="3 4" key="1">
    <citation type="journal article" date="2014" name="Syst. Appl. Microbiol.">
        <title>Evidence for the existence of two new members of the family Chlamydiaceae and proposal of Chlamydia avium sp. nov. and Chlamydia gallinacea sp. nov.</title>
        <authorList>
            <person name="Sachse K."/>
            <person name="Laroucau K."/>
            <person name="Riege K."/>
            <person name="Wehner S."/>
            <person name="Dilcher M."/>
            <person name="Creasy H.H."/>
            <person name="Weidmann M."/>
            <person name="Myers G."/>
            <person name="Vorimore F."/>
            <person name="Vicari N."/>
            <person name="Magnino S."/>
            <person name="Liebler-Tenorio E."/>
            <person name="Ruettger A."/>
            <person name="Bavoil P.M."/>
            <person name="Hufert F.T."/>
            <person name="Rossello-Mora R."/>
            <person name="Marz M."/>
        </authorList>
    </citation>
    <scope>NUCLEOTIDE SEQUENCE [LARGE SCALE GENOMIC DNA]</scope>
    <source>
        <strain evidence="3 4">08-1274/3</strain>
    </source>
</reference>
<name>A0A173E044_9CHLA</name>
<accession>A0A173E044</accession>
<dbReference type="KEGG" id="cgz:M787_004405"/>
<sequence length="83" mass="9570">MENLYFKANSDAEKSSAHQPYVSSRKKELKLTLSSLTKNNINIFIYILTKDILSHLHAAIIFLSCESVTSFMLFIWKKICTKL</sequence>
<evidence type="ECO:0000256" key="2">
    <source>
        <dbReference type="SAM" id="Phobius"/>
    </source>
</evidence>
<dbReference type="STRING" id="1143323.M787_004405"/>
<gene>
    <name evidence="3" type="ORF">M787_004405</name>
</gene>
<evidence type="ECO:0000313" key="3">
    <source>
        <dbReference type="EMBL" id="ANG66547.1"/>
    </source>
</evidence>
<keyword evidence="2" id="KW-0472">Membrane</keyword>
<proteinExistence type="predicted"/>
<evidence type="ECO:0000313" key="4">
    <source>
        <dbReference type="Proteomes" id="UP000019147"/>
    </source>
</evidence>
<protein>
    <submittedName>
        <fullName evidence="3">Uncharacterized protein</fullName>
    </submittedName>
</protein>
<dbReference type="Proteomes" id="UP000019147">
    <property type="component" value="Chromosome"/>
</dbReference>
<organism evidence="3 4">
    <name type="scientific">Chlamydia gallinacea 08-1274/3</name>
    <dbReference type="NCBI Taxonomy" id="1143323"/>
    <lineage>
        <taxon>Bacteria</taxon>
        <taxon>Pseudomonadati</taxon>
        <taxon>Chlamydiota</taxon>
        <taxon>Chlamydiia</taxon>
        <taxon>Chlamydiales</taxon>
        <taxon>Chlamydiaceae</taxon>
        <taxon>Chlamydia/Chlamydophila group</taxon>
        <taxon>Chlamydia</taxon>
    </lineage>
</organism>
<evidence type="ECO:0000256" key="1">
    <source>
        <dbReference type="SAM" id="MobiDB-lite"/>
    </source>
</evidence>